<feature type="disulfide bond" evidence="18">
    <location>
        <begin position="156"/>
        <end position="161"/>
    </location>
</feature>
<evidence type="ECO:0000256" key="17">
    <source>
        <dbReference type="PIRSR" id="PIRSR600823-4"/>
    </source>
</evidence>
<feature type="binding site" evidence="16">
    <location>
        <position position="176"/>
    </location>
    <ligand>
        <name>Ca(2+)</name>
        <dbReference type="ChEBI" id="CHEBI:29108"/>
        <label>1</label>
    </ligand>
</feature>
<comment type="catalytic activity">
    <reaction evidence="1">
        <text>2 a phenolic donor + H2O2 = 2 a phenolic radical donor + 2 H2O</text>
        <dbReference type="Rhea" id="RHEA:56136"/>
        <dbReference type="ChEBI" id="CHEBI:15377"/>
        <dbReference type="ChEBI" id="CHEBI:16240"/>
        <dbReference type="ChEBI" id="CHEBI:139520"/>
        <dbReference type="ChEBI" id="CHEBI:139521"/>
        <dbReference type="EC" id="1.11.1.7"/>
    </reaction>
</comment>
<feature type="chain" id="PRO_5019234535" description="peroxidase" evidence="19">
    <location>
        <begin position="40"/>
        <end position="425"/>
    </location>
</feature>
<dbReference type="GO" id="GO:0140825">
    <property type="term" value="F:lactoperoxidase activity"/>
    <property type="evidence" value="ECO:0007669"/>
    <property type="project" value="UniProtKB-EC"/>
</dbReference>
<evidence type="ECO:0000256" key="4">
    <source>
        <dbReference type="ARBA" id="ARBA00012313"/>
    </source>
</evidence>
<evidence type="ECO:0000256" key="11">
    <source>
        <dbReference type="ARBA" id="ARBA00023157"/>
    </source>
</evidence>
<feature type="site" description="Transition state stabilizer" evidence="17">
    <location>
        <position position="150"/>
    </location>
</feature>
<keyword evidence="19" id="KW-0732">Signal</keyword>
<dbReference type="GO" id="GO:0042744">
    <property type="term" value="P:hydrogen peroxide catabolic process"/>
    <property type="evidence" value="ECO:0007669"/>
    <property type="project" value="UniProtKB-KW"/>
</dbReference>
<dbReference type="CDD" id="cd00693">
    <property type="entry name" value="secretory_peroxidase"/>
    <property type="match status" value="1"/>
</dbReference>
<reference evidence="22" key="1">
    <citation type="journal article" date="2014" name="Science">
        <title>Ancient hybridizations among the ancestral genomes of bread wheat.</title>
        <authorList>
            <consortium name="International Wheat Genome Sequencing Consortium,"/>
            <person name="Marcussen T."/>
            <person name="Sandve S.R."/>
            <person name="Heier L."/>
            <person name="Spannagl M."/>
            <person name="Pfeifer M."/>
            <person name="Jakobsen K.S."/>
            <person name="Wulff B.B."/>
            <person name="Steuernagel B."/>
            <person name="Mayer K.F."/>
            <person name="Olsen O.A."/>
        </authorList>
    </citation>
    <scope>NUCLEOTIDE SEQUENCE [LARGE SCALE GENOMIC DNA]</scope>
    <source>
        <strain evidence="22">cv. AL8/78</strain>
    </source>
</reference>
<reference evidence="22" key="2">
    <citation type="journal article" date="2017" name="Nat. Plants">
        <title>The Aegilops tauschii genome reveals multiple impacts of transposons.</title>
        <authorList>
            <person name="Zhao G."/>
            <person name="Zou C."/>
            <person name="Li K."/>
            <person name="Wang K."/>
            <person name="Li T."/>
            <person name="Gao L."/>
            <person name="Zhang X."/>
            <person name="Wang H."/>
            <person name="Yang Z."/>
            <person name="Liu X."/>
            <person name="Jiang W."/>
            <person name="Mao L."/>
            <person name="Kong X."/>
            <person name="Jiao Y."/>
            <person name="Jia J."/>
        </authorList>
    </citation>
    <scope>NUCLEOTIDE SEQUENCE [LARGE SCALE GENOMIC DNA]</scope>
    <source>
        <strain evidence="22">cv. AL8/78</strain>
    </source>
</reference>
<evidence type="ECO:0000256" key="2">
    <source>
        <dbReference type="ARBA" id="ARBA00002322"/>
    </source>
</evidence>
<dbReference type="Proteomes" id="UP000015105">
    <property type="component" value="Chromosome 6D"/>
</dbReference>
<evidence type="ECO:0000256" key="5">
    <source>
        <dbReference type="ARBA" id="ARBA00022559"/>
    </source>
</evidence>
<evidence type="ECO:0000313" key="21">
    <source>
        <dbReference type="EnsemblPlants" id="AET6Gv20767600.3"/>
    </source>
</evidence>
<dbReference type="InterPro" id="IPR019794">
    <property type="entry name" value="Peroxidases_AS"/>
</dbReference>
<keyword evidence="6" id="KW-0349">Heme</keyword>
<reference evidence="21" key="4">
    <citation type="submission" date="2019-03" db="UniProtKB">
        <authorList>
            <consortium name="EnsemblPlants"/>
        </authorList>
    </citation>
    <scope>IDENTIFICATION</scope>
</reference>
<reference evidence="21" key="3">
    <citation type="journal article" date="2017" name="Nature">
        <title>Genome sequence of the progenitor of the wheat D genome Aegilops tauschii.</title>
        <authorList>
            <person name="Luo M.C."/>
            <person name="Gu Y.Q."/>
            <person name="Puiu D."/>
            <person name="Wang H."/>
            <person name="Twardziok S.O."/>
            <person name="Deal K.R."/>
            <person name="Huo N."/>
            <person name="Zhu T."/>
            <person name="Wang L."/>
            <person name="Wang Y."/>
            <person name="McGuire P.E."/>
            <person name="Liu S."/>
            <person name="Long H."/>
            <person name="Ramasamy R.K."/>
            <person name="Rodriguez J.C."/>
            <person name="Van S.L."/>
            <person name="Yuan L."/>
            <person name="Wang Z."/>
            <person name="Xia Z."/>
            <person name="Xiao L."/>
            <person name="Anderson O.D."/>
            <person name="Ouyang S."/>
            <person name="Liang Y."/>
            <person name="Zimin A.V."/>
            <person name="Pertea G."/>
            <person name="Qi P."/>
            <person name="Bennetzen J.L."/>
            <person name="Dai X."/>
            <person name="Dawson M.W."/>
            <person name="Muller H.G."/>
            <person name="Kugler K."/>
            <person name="Rivarola-Duarte L."/>
            <person name="Spannagl M."/>
            <person name="Mayer K.F.X."/>
            <person name="Lu F.H."/>
            <person name="Bevan M.W."/>
            <person name="Leroy P."/>
            <person name="Li P."/>
            <person name="You F.M."/>
            <person name="Sun Q."/>
            <person name="Liu Z."/>
            <person name="Lyons E."/>
            <person name="Wicker T."/>
            <person name="Salzberg S.L."/>
            <person name="Devos K.M."/>
            <person name="Dvorak J."/>
        </authorList>
    </citation>
    <scope>NUCLEOTIDE SEQUENCE [LARGE SCALE GENOMIC DNA]</scope>
    <source>
        <strain evidence="21">cv. AL8/78</strain>
    </source>
</reference>
<dbReference type="Gene3D" id="1.10.520.10">
    <property type="match status" value="1"/>
</dbReference>
<feature type="binding site" evidence="16">
    <location>
        <position position="158"/>
    </location>
    <ligand>
        <name>Ca(2+)</name>
        <dbReference type="ChEBI" id="CHEBI:29108"/>
        <label>1</label>
    </ligand>
</feature>
<dbReference type="Pfam" id="PF00141">
    <property type="entry name" value="peroxidase"/>
    <property type="match status" value="1"/>
</dbReference>
<dbReference type="PANTHER" id="PTHR31517">
    <property type="match status" value="1"/>
</dbReference>
<feature type="binding site" evidence="16">
    <location>
        <position position="347"/>
    </location>
    <ligand>
        <name>Ca(2+)</name>
        <dbReference type="ChEBI" id="CHEBI:29108"/>
        <label>2</label>
    </ligand>
</feature>
<evidence type="ECO:0000256" key="12">
    <source>
        <dbReference type="ARBA" id="ARBA00023283"/>
    </source>
</evidence>
<organism evidence="21 22">
    <name type="scientific">Aegilops tauschii subsp. strangulata</name>
    <name type="common">Goatgrass</name>
    <dbReference type="NCBI Taxonomy" id="200361"/>
    <lineage>
        <taxon>Eukaryota</taxon>
        <taxon>Viridiplantae</taxon>
        <taxon>Streptophyta</taxon>
        <taxon>Embryophyta</taxon>
        <taxon>Tracheophyta</taxon>
        <taxon>Spermatophyta</taxon>
        <taxon>Magnoliopsida</taxon>
        <taxon>Liliopsida</taxon>
        <taxon>Poales</taxon>
        <taxon>Poaceae</taxon>
        <taxon>BOP clade</taxon>
        <taxon>Pooideae</taxon>
        <taxon>Triticodae</taxon>
        <taxon>Triticeae</taxon>
        <taxon>Triticinae</taxon>
        <taxon>Aegilops</taxon>
    </lineage>
</organism>
<dbReference type="SUPFAM" id="SSF48113">
    <property type="entry name" value="Heme-dependent peroxidases"/>
    <property type="match status" value="1"/>
</dbReference>
<feature type="binding site" evidence="16">
    <location>
        <position position="162"/>
    </location>
    <ligand>
        <name>Ca(2+)</name>
        <dbReference type="ChEBI" id="CHEBI:29108"/>
        <label>1</label>
    </ligand>
</feature>
<feature type="binding site" evidence="16">
    <location>
        <position position="160"/>
    </location>
    <ligand>
        <name>Ca(2+)</name>
        <dbReference type="ChEBI" id="CHEBI:29108"/>
        <label>1</label>
    </ligand>
</feature>
<comment type="function">
    <text evidence="2">Removal of H(2)O(2), oxidation of toxic reductants, biosynthesis and degradation of lignin, suberization, auxin catabolism, response to environmental stresses such as wounding, pathogen attack and oxidative stress. These functions might be dependent on each isozyme/isoform in each plant tissue.</text>
</comment>
<evidence type="ECO:0000313" key="22">
    <source>
        <dbReference type="Proteomes" id="UP000015105"/>
    </source>
</evidence>
<feature type="domain" description="Plant heme peroxidase family profile" evidence="20">
    <location>
        <begin position="113"/>
        <end position="419"/>
    </location>
</feature>
<feature type="binding site" evidence="16">
    <location>
        <position position="339"/>
    </location>
    <ligand>
        <name>Ca(2+)</name>
        <dbReference type="ChEBI" id="CHEBI:29108"/>
        <label>2</label>
    </ligand>
</feature>
<dbReference type="PROSITE" id="PS00436">
    <property type="entry name" value="PEROXIDASE_2"/>
    <property type="match status" value="1"/>
</dbReference>
<keyword evidence="22" id="KW-1185">Reference proteome</keyword>
<comment type="cofactor">
    <cofactor evidence="16">
        <name>heme b</name>
        <dbReference type="ChEBI" id="CHEBI:60344"/>
    </cofactor>
    <text evidence="16">Binds 1 heme b (iron(II)-protoporphyrin IX) group per subunit.</text>
</comment>
<evidence type="ECO:0000256" key="15">
    <source>
        <dbReference type="PIRSR" id="PIRSR600823-2"/>
    </source>
</evidence>
<name>A0A453PKZ2_AEGTS</name>
<protein>
    <recommendedName>
        <fullName evidence="4">peroxidase</fullName>
        <ecNumber evidence="4">1.11.1.7</ecNumber>
    </recommendedName>
</protein>
<dbReference type="InterPro" id="IPR033905">
    <property type="entry name" value="Secretory_peroxidase"/>
</dbReference>
<feature type="active site" description="Proton acceptor" evidence="14">
    <location>
        <position position="154"/>
    </location>
</feature>
<feature type="binding site" description="axial binding residue" evidence="16">
    <location>
        <position position="282"/>
    </location>
    <ligand>
        <name>heme b</name>
        <dbReference type="ChEBI" id="CHEBI:60344"/>
    </ligand>
    <ligandPart>
        <name>Fe</name>
        <dbReference type="ChEBI" id="CHEBI:18248"/>
    </ligandPart>
</feature>
<evidence type="ECO:0000256" key="13">
    <source>
        <dbReference type="ARBA" id="ARBA00023324"/>
    </source>
</evidence>
<feature type="signal peptide" evidence="19">
    <location>
        <begin position="1"/>
        <end position="39"/>
    </location>
</feature>
<dbReference type="PANTHER" id="PTHR31517:SF44">
    <property type="entry name" value="CLASS III PEROXIDASE 31"/>
    <property type="match status" value="1"/>
</dbReference>
<comment type="similarity">
    <text evidence="3">Belongs to the peroxidase family. Ascorbate peroxidase subfamily.</text>
</comment>
<feature type="disulfide bond" evidence="18">
    <location>
        <begin position="289"/>
        <end position="325"/>
    </location>
</feature>
<feature type="binding site" evidence="15">
    <location>
        <position position="252"/>
    </location>
    <ligand>
        <name>substrate</name>
    </ligand>
</feature>
<dbReference type="PRINTS" id="PR00458">
    <property type="entry name" value="PEROXIDASE"/>
</dbReference>
<dbReference type="EnsemblPlants" id="AET6Gv20767600.3">
    <property type="protein sequence ID" value="AET6Gv20767600.3"/>
    <property type="gene ID" value="AET6Gv20767600"/>
</dbReference>
<evidence type="ECO:0000256" key="3">
    <source>
        <dbReference type="ARBA" id="ARBA00006873"/>
    </source>
</evidence>
<comment type="cofactor">
    <cofactor evidence="16">
        <name>Ca(2+)</name>
        <dbReference type="ChEBI" id="CHEBI:29108"/>
    </cofactor>
    <text evidence="16">Binds 2 calcium ions per subunit.</text>
</comment>
<keyword evidence="12" id="KW-0873">Pyrrolidone carboxylic acid</keyword>
<dbReference type="AlphaFoldDB" id="A0A453PKZ2"/>
<dbReference type="InterPro" id="IPR010255">
    <property type="entry name" value="Haem_peroxidase_sf"/>
</dbReference>
<feature type="binding site" evidence="16">
    <location>
        <position position="155"/>
    </location>
    <ligand>
        <name>Ca(2+)</name>
        <dbReference type="ChEBI" id="CHEBI:29108"/>
        <label>1</label>
    </ligand>
</feature>
<evidence type="ECO:0000256" key="7">
    <source>
        <dbReference type="ARBA" id="ARBA00022723"/>
    </source>
</evidence>
<feature type="binding site" evidence="16">
    <location>
        <position position="283"/>
    </location>
    <ligand>
        <name>Ca(2+)</name>
        <dbReference type="ChEBI" id="CHEBI:29108"/>
        <label>2</label>
    </ligand>
</feature>
<evidence type="ECO:0000256" key="6">
    <source>
        <dbReference type="ARBA" id="ARBA00022617"/>
    </source>
</evidence>
<keyword evidence="13" id="KW-0376">Hydrogen peroxide</keyword>
<dbReference type="Gramene" id="AET6Gv20767600.3">
    <property type="protein sequence ID" value="AET6Gv20767600.3"/>
    <property type="gene ID" value="AET6Gv20767600"/>
</dbReference>
<keyword evidence="10 16" id="KW-0408">Iron</keyword>
<evidence type="ECO:0000256" key="9">
    <source>
        <dbReference type="ARBA" id="ARBA00023002"/>
    </source>
</evidence>
<keyword evidence="9" id="KW-0560">Oxidoreductase</keyword>
<evidence type="ECO:0000256" key="16">
    <source>
        <dbReference type="PIRSR" id="PIRSR600823-3"/>
    </source>
</evidence>
<dbReference type="PROSITE" id="PS00435">
    <property type="entry name" value="PEROXIDASE_1"/>
    <property type="match status" value="1"/>
</dbReference>
<evidence type="ECO:0000256" key="19">
    <source>
        <dbReference type="SAM" id="SignalP"/>
    </source>
</evidence>
<dbReference type="STRING" id="200361.A0A453PKZ2"/>
<dbReference type="FunFam" id="1.10.420.10:FF:000001">
    <property type="entry name" value="Peroxidase"/>
    <property type="match status" value="1"/>
</dbReference>
<dbReference type="FunFam" id="1.10.520.10:FF:000008">
    <property type="entry name" value="Peroxidase"/>
    <property type="match status" value="1"/>
</dbReference>
<evidence type="ECO:0000256" key="8">
    <source>
        <dbReference type="ARBA" id="ARBA00022837"/>
    </source>
</evidence>
<dbReference type="Gene3D" id="1.10.420.10">
    <property type="entry name" value="Peroxidase, domain 2"/>
    <property type="match status" value="1"/>
</dbReference>
<dbReference type="PRINTS" id="PR00461">
    <property type="entry name" value="PLPEROXIDASE"/>
</dbReference>
<dbReference type="GO" id="GO:0046872">
    <property type="term" value="F:metal ion binding"/>
    <property type="evidence" value="ECO:0007669"/>
    <property type="project" value="UniProtKB-KW"/>
</dbReference>
<evidence type="ECO:0000256" key="18">
    <source>
        <dbReference type="PIRSR" id="PIRSR600823-5"/>
    </source>
</evidence>
<evidence type="ECO:0000259" key="20">
    <source>
        <dbReference type="PROSITE" id="PS50873"/>
    </source>
</evidence>
<feature type="disulfide bond" evidence="18">
    <location>
        <begin position="210"/>
        <end position="415"/>
    </location>
</feature>
<feature type="binding site" evidence="16">
    <location>
        <position position="342"/>
    </location>
    <ligand>
        <name>Ca(2+)</name>
        <dbReference type="ChEBI" id="CHEBI:29108"/>
        <label>2</label>
    </ligand>
</feature>
<evidence type="ECO:0000256" key="10">
    <source>
        <dbReference type="ARBA" id="ARBA00023004"/>
    </source>
</evidence>
<keyword evidence="5" id="KW-0575">Peroxidase</keyword>
<dbReference type="InterPro" id="IPR002016">
    <property type="entry name" value="Haem_peroxidase"/>
</dbReference>
<proteinExistence type="inferred from homology"/>
<evidence type="ECO:0000256" key="14">
    <source>
        <dbReference type="PIRSR" id="PIRSR600823-1"/>
    </source>
</evidence>
<keyword evidence="8 16" id="KW-0106">Calcium</keyword>
<dbReference type="GO" id="GO:0006979">
    <property type="term" value="P:response to oxidative stress"/>
    <property type="evidence" value="ECO:0007669"/>
    <property type="project" value="InterPro"/>
</dbReference>
<accession>A0A453PKZ2</accession>
<keyword evidence="7 16" id="KW-0479">Metal-binding</keyword>
<feature type="disulfide bond" evidence="18">
    <location>
        <begin position="123"/>
        <end position="204"/>
    </location>
</feature>
<dbReference type="EC" id="1.11.1.7" evidence="4"/>
<dbReference type="InterPro" id="IPR000823">
    <property type="entry name" value="Peroxidase_pln"/>
</dbReference>
<evidence type="ECO:0000256" key="1">
    <source>
        <dbReference type="ARBA" id="ARBA00000189"/>
    </source>
</evidence>
<sequence length="425" mass="44616">TAHPQDRRTKQLAADMRRLSLLLLAAAALLAAAVAGVRAGPEMPQAASVAGMGAGPGVPQAAAAAGMGAGTQVPKAAAAAGMGAGTQVPQAAAAGVLAGPGVPQAAAGGPPGKLSPDFYSQTCPRAERIIAEVVQSKQMANPTTAAGMLRVFFHDCFVTGCDASVLIAPTRFAKSEKDAEINHSLPGDAFDAVVRSKLALELECPGVVSCADVLALASRVLVTMTGGPRYPVPLGRKDSLSSSPTAPDVELPHSNFTVGRILELFLAKGFTVQEMVALSGAHTLGFSHCQEFASRIYNYRDKTGKPAPFDPTMNPGYAKGLQAACKEYLKDPTIAAFNDVMTPGKFDNMYYVNIERGLGLLSTDEDMWSDLRTRPLVERYAANNTAFFDDFSRAMEKLSMYGVKTGADGEIRRRCDAYNDGPNTV</sequence>
<reference evidence="21" key="5">
    <citation type="journal article" date="2021" name="G3 (Bethesda)">
        <title>Aegilops tauschii genome assembly Aet v5.0 features greater sequence contiguity and improved annotation.</title>
        <authorList>
            <person name="Wang L."/>
            <person name="Zhu T."/>
            <person name="Rodriguez J.C."/>
            <person name="Deal K.R."/>
            <person name="Dubcovsky J."/>
            <person name="McGuire P.E."/>
            <person name="Lux T."/>
            <person name="Spannagl M."/>
            <person name="Mayer K.F.X."/>
            <person name="Baldrich P."/>
            <person name="Meyers B.C."/>
            <person name="Huo N."/>
            <person name="Gu Y.Q."/>
            <person name="Zhou H."/>
            <person name="Devos K.M."/>
            <person name="Bennetzen J.L."/>
            <person name="Unver T."/>
            <person name="Budak H."/>
            <person name="Gulick P.J."/>
            <person name="Galiba G."/>
            <person name="Kalapos B."/>
            <person name="Nelson D.R."/>
            <person name="Li P."/>
            <person name="You F.M."/>
            <person name="Luo M.C."/>
            <person name="Dvorak J."/>
        </authorList>
    </citation>
    <scope>NUCLEOTIDE SEQUENCE [LARGE SCALE GENOMIC DNA]</scope>
    <source>
        <strain evidence="21">cv. AL8/78</strain>
    </source>
</reference>
<dbReference type="PROSITE" id="PS50873">
    <property type="entry name" value="PEROXIDASE_4"/>
    <property type="match status" value="1"/>
</dbReference>
<feature type="binding site" evidence="16">
    <location>
        <position position="164"/>
    </location>
    <ligand>
        <name>Ca(2+)</name>
        <dbReference type="ChEBI" id="CHEBI:29108"/>
        <label>1</label>
    </ligand>
</feature>
<dbReference type="InterPro" id="IPR019793">
    <property type="entry name" value="Peroxidases_heam-ligand_BS"/>
</dbReference>
<keyword evidence="11 18" id="KW-1015">Disulfide bond</keyword>
<dbReference type="GO" id="GO:0020037">
    <property type="term" value="F:heme binding"/>
    <property type="evidence" value="ECO:0007669"/>
    <property type="project" value="InterPro"/>
</dbReference>